<accession>A0ABW1JIW4</accession>
<reference evidence="3" key="1">
    <citation type="journal article" date="2019" name="Int. J. Syst. Evol. Microbiol.">
        <title>The Global Catalogue of Microorganisms (GCM) 10K type strain sequencing project: providing services to taxonomists for standard genome sequencing and annotation.</title>
        <authorList>
            <consortium name="The Broad Institute Genomics Platform"/>
            <consortium name="The Broad Institute Genome Sequencing Center for Infectious Disease"/>
            <person name="Wu L."/>
            <person name="Ma J."/>
        </authorList>
    </citation>
    <scope>NUCLEOTIDE SEQUENCE [LARGE SCALE GENOMIC DNA]</scope>
    <source>
        <strain evidence="3">KACC 14249</strain>
    </source>
</reference>
<dbReference type="RefSeq" id="WP_345714757.1">
    <property type="nucleotide sequence ID" value="NZ_BAABFP010000002.1"/>
</dbReference>
<evidence type="ECO:0000256" key="1">
    <source>
        <dbReference type="SAM" id="SignalP"/>
    </source>
</evidence>
<comment type="caution">
    <text evidence="2">The sequence shown here is derived from an EMBL/GenBank/DDBJ whole genome shotgun (WGS) entry which is preliminary data.</text>
</comment>
<feature type="signal peptide" evidence="1">
    <location>
        <begin position="1"/>
        <end position="26"/>
    </location>
</feature>
<dbReference type="Proteomes" id="UP001596189">
    <property type="component" value="Unassembled WGS sequence"/>
</dbReference>
<organism evidence="2 3">
    <name type="scientific">Angustibacter luteus</name>
    <dbReference type="NCBI Taxonomy" id="658456"/>
    <lineage>
        <taxon>Bacteria</taxon>
        <taxon>Bacillati</taxon>
        <taxon>Actinomycetota</taxon>
        <taxon>Actinomycetes</taxon>
        <taxon>Kineosporiales</taxon>
        <taxon>Kineosporiaceae</taxon>
    </lineage>
</organism>
<feature type="chain" id="PRO_5045653694" description="Secreted protein" evidence="1">
    <location>
        <begin position="27"/>
        <end position="152"/>
    </location>
</feature>
<proteinExistence type="predicted"/>
<gene>
    <name evidence="2" type="ORF">ACFQDO_16915</name>
</gene>
<sequence>MIGRLLVGLGAAGLTVLLSASSAAAAALEYNETTPKRESPTCQILVNAAASAGVGCFQTYGDVFWVGDSIADGRSVAVYWKLGDDSRRGLVRNKDGSAQVVLNGGWGYANKNLPEGKRLGLRLGTCDAHGSVTCHEVDDYTWVSGWVWGSTG</sequence>
<keyword evidence="1" id="KW-0732">Signal</keyword>
<keyword evidence="3" id="KW-1185">Reference proteome</keyword>
<evidence type="ECO:0000313" key="2">
    <source>
        <dbReference type="EMBL" id="MFC6008817.1"/>
    </source>
</evidence>
<name>A0ABW1JIW4_9ACTN</name>
<evidence type="ECO:0000313" key="3">
    <source>
        <dbReference type="Proteomes" id="UP001596189"/>
    </source>
</evidence>
<dbReference type="EMBL" id="JBHSRD010000006">
    <property type="protein sequence ID" value="MFC6008817.1"/>
    <property type="molecule type" value="Genomic_DNA"/>
</dbReference>
<evidence type="ECO:0008006" key="4">
    <source>
        <dbReference type="Google" id="ProtNLM"/>
    </source>
</evidence>
<protein>
    <recommendedName>
        <fullName evidence="4">Secreted protein</fullName>
    </recommendedName>
</protein>